<dbReference type="AlphaFoldDB" id="A0A2I0LGG6"/>
<evidence type="ECO:0000256" key="1">
    <source>
        <dbReference type="SAM" id="MobiDB-lite"/>
    </source>
</evidence>
<protein>
    <submittedName>
        <fullName evidence="2">Energy homeostasis associated</fullName>
    </submittedName>
</protein>
<comment type="caution">
    <text evidence="2">The sequence shown here is derived from an EMBL/GenBank/DDBJ whole genome shotgun (WGS) entry which is preliminary data.</text>
</comment>
<gene>
    <name evidence="2" type="primary">ENHO</name>
    <name evidence="2" type="ORF">A306_00015354</name>
</gene>
<dbReference type="Proteomes" id="UP000053872">
    <property type="component" value="Unassembled WGS sequence"/>
</dbReference>
<feature type="region of interest" description="Disordered" evidence="1">
    <location>
        <begin position="43"/>
        <end position="90"/>
    </location>
</feature>
<name>A0A2I0LGG6_COLLI</name>
<accession>A0A2I0LGG6</accession>
<dbReference type="EMBL" id="AKCR02001833">
    <property type="protein sequence ID" value="PKK16527.1"/>
    <property type="molecule type" value="Genomic_DNA"/>
</dbReference>
<dbReference type="InParanoid" id="A0A2I0LGG6"/>
<sequence length="117" mass="12037">MVLVCEVPVDAHSDHGDGARVAGDALRGQSCLFQWPVSVAGALPSSTPRVHGPGQWSPCRRPEQGRSGAHSRAGTGTCPRAGPTGRAGSGVFGDGPGVLCSHSLRRAFGTRLLRQAV</sequence>
<keyword evidence="3" id="KW-1185">Reference proteome</keyword>
<evidence type="ECO:0000313" key="3">
    <source>
        <dbReference type="Proteomes" id="UP000053872"/>
    </source>
</evidence>
<proteinExistence type="predicted"/>
<reference evidence="2 3" key="1">
    <citation type="journal article" date="2013" name="Science">
        <title>Genomic diversity and evolution of the head crest in the rock pigeon.</title>
        <authorList>
            <person name="Shapiro M.D."/>
            <person name="Kronenberg Z."/>
            <person name="Li C."/>
            <person name="Domyan E.T."/>
            <person name="Pan H."/>
            <person name="Campbell M."/>
            <person name="Tan H."/>
            <person name="Huff C.D."/>
            <person name="Hu H."/>
            <person name="Vickrey A.I."/>
            <person name="Nielsen S.C."/>
            <person name="Stringham S.A."/>
            <person name="Hu H."/>
            <person name="Willerslev E."/>
            <person name="Gilbert M.T."/>
            <person name="Yandell M."/>
            <person name="Zhang G."/>
            <person name="Wang J."/>
        </authorList>
    </citation>
    <scope>NUCLEOTIDE SEQUENCE [LARGE SCALE GENOMIC DNA]</scope>
    <source>
        <tissue evidence="2">Blood</tissue>
    </source>
</reference>
<organism evidence="2 3">
    <name type="scientific">Columba livia</name>
    <name type="common">Rock dove</name>
    <dbReference type="NCBI Taxonomy" id="8932"/>
    <lineage>
        <taxon>Eukaryota</taxon>
        <taxon>Metazoa</taxon>
        <taxon>Chordata</taxon>
        <taxon>Craniata</taxon>
        <taxon>Vertebrata</taxon>
        <taxon>Euteleostomi</taxon>
        <taxon>Archelosauria</taxon>
        <taxon>Archosauria</taxon>
        <taxon>Dinosauria</taxon>
        <taxon>Saurischia</taxon>
        <taxon>Theropoda</taxon>
        <taxon>Coelurosauria</taxon>
        <taxon>Aves</taxon>
        <taxon>Neognathae</taxon>
        <taxon>Neoaves</taxon>
        <taxon>Columbimorphae</taxon>
        <taxon>Columbiformes</taxon>
        <taxon>Columbidae</taxon>
        <taxon>Columba</taxon>
    </lineage>
</organism>
<evidence type="ECO:0000313" key="2">
    <source>
        <dbReference type="EMBL" id="PKK16527.1"/>
    </source>
</evidence>